<evidence type="ECO:0000313" key="3">
    <source>
        <dbReference type="EMBL" id="THF96910.1"/>
    </source>
</evidence>
<keyword evidence="1" id="KW-0175">Coiled coil</keyword>
<proteinExistence type="predicted"/>
<feature type="region of interest" description="Disordered" evidence="2">
    <location>
        <begin position="48"/>
        <end position="137"/>
    </location>
</feature>
<dbReference type="Proteomes" id="UP000306102">
    <property type="component" value="Unassembled WGS sequence"/>
</dbReference>
<dbReference type="PANTHER" id="PTHR31429">
    <property type="entry name" value="WRKY TRANSCRIPTION FACTOR 36-RELATED"/>
    <property type="match status" value="1"/>
</dbReference>
<name>A0A4S4D3M8_CAMSN</name>
<feature type="coiled-coil region" evidence="1">
    <location>
        <begin position="4"/>
        <end position="31"/>
    </location>
</feature>
<dbReference type="PANTHER" id="PTHR31429:SF106">
    <property type="entry name" value="WRKY TRANSCRIPTION FACTOR 31-RELATED"/>
    <property type="match status" value="1"/>
</dbReference>
<organism evidence="3 4">
    <name type="scientific">Camellia sinensis var. sinensis</name>
    <name type="common">China tea</name>
    <dbReference type="NCBI Taxonomy" id="542762"/>
    <lineage>
        <taxon>Eukaryota</taxon>
        <taxon>Viridiplantae</taxon>
        <taxon>Streptophyta</taxon>
        <taxon>Embryophyta</taxon>
        <taxon>Tracheophyta</taxon>
        <taxon>Spermatophyta</taxon>
        <taxon>Magnoliopsida</taxon>
        <taxon>eudicotyledons</taxon>
        <taxon>Gunneridae</taxon>
        <taxon>Pentapetalae</taxon>
        <taxon>asterids</taxon>
        <taxon>Ericales</taxon>
        <taxon>Theaceae</taxon>
        <taxon>Camellia</taxon>
    </lineage>
</organism>
<keyword evidence="4" id="KW-1185">Reference proteome</keyword>
<evidence type="ECO:0000256" key="1">
    <source>
        <dbReference type="SAM" id="Coils"/>
    </source>
</evidence>
<dbReference type="EMBL" id="SDRB02012708">
    <property type="protein sequence ID" value="THF96910.1"/>
    <property type="molecule type" value="Genomic_DNA"/>
</dbReference>
<evidence type="ECO:0000256" key="2">
    <source>
        <dbReference type="SAM" id="MobiDB-lite"/>
    </source>
</evidence>
<reference evidence="3 4" key="1">
    <citation type="journal article" date="2018" name="Proc. Natl. Acad. Sci. U.S.A.">
        <title>Draft genome sequence of Camellia sinensis var. sinensis provides insights into the evolution of the tea genome and tea quality.</title>
        <authorList>
            <person name="Wei C."/>
            <person name="Yang H."/>
            <person name="Wang S."/>
            <person name="Zhao J."/>
            <person name="Liu C."/>
            <person name="Gao L."/>
            <person name="Xia E."/>
            <person name="Lu Y."/>
            <person name="Tai Y."/>
            <person name="She G."/>
            <person name="Sun J."/>
            <person name="Cao H."/>
            <person name="Tong W."/>
            <person name="Gao Q."/>
            <person name="Li Y."/>
            <person name="Deng W."/>
            <person name="Jiang X."/>
            <person name="Wang W."/>
            <person name="Chen Q."/>
            <person name="Zhang S."/>
            <person name="Li H."/>
            <person name="Wu J."/>
            <person name="Wang P."/>
            <person name="Li P."/>
            <person name="Shi C."/>
            <person name="Zheng F."/>
            <person name="Jian J."/>
            <person name="Huang B."/>
            <person name="Shan D."/>
            <person name="Shi M."/>
            <person name="Fang C."/>
            <person name="Yue Y."/>
            <person name="Li F."/>
            <person name="Li D."/>
            <person name="Wei S."/>
            <person name="Han B."/>
            <person name="Jiang C."/>
            <person name="Yin Y."/>
            <person name="Xia T."/>
            <person name="Zhang Z."/>
            <person name="Bennetzen J.L."/>
            <person name="Zhao S."/>
            <person name="Wan X."/>
        </authorList>
    </citation>
    <scope>NUCLEOTIDE SEQUENCE [LARGE SCALE GENOMIC DNA]</scope>
    <source>
        <strain evidence="4">cv. Shuchazao</strain>
        <tissue evidence="3">Leaf</tissue>
    </source>
</reference>
<feature type="compositionally biased region" description="Basic and acidic residues" evidence="2">
    <location>
        <begin position="119"/>
        <end position="131"/>
    </location>
</feature>
<accession>A0A4S4D3M8</accession>
<evidence type="ECO:0000313" key="4">
    <source>
        <dbReference type="Proteomes" id="UP000306102"/>
    </source>
</evidence>
<sequence>MFQLGLLQVELEQMNAENQRLRGMLSQVSHNYSTLQMQLMTLMQHQQQQSSTMIVEEDKKHHEAGGPVVPRQFMDLGPNAATETDEPSRSSSEERTPSGSGSPPNHKNETVPFDQNKSNYRDGKAIRREESPESESS</sequence>
<dbReference type="AlphaFoldDB" id="A0A4S4D3M8"/>
<protein>
    <submittedName>
        <fullName evidence="3">Uncharacterized protein</fullName>
    </submittedName>
</protein>
<feature type="compositionally biased region" description="Basic and acidic residues" evidence="2">
    <location>
        <begin position="86"/>
        <end position="96"/>
    </location>
</feature>
<dbReference type="GO" id="GO:0003700">
    <property type="term" value="F:DNA-binding transcription factor activity"/>
    <property type="evidence" value="ECO:0007669"/>
    <property type="project" value="InterPro"/>
</dbReference>
<gene>
    <name evidence="3" type="ORF">TEA_024248</name>
</gene>
<comment type="caution">
    <text evidence="3">The sequence shown here is derived from an EMBL/GenBank/DDBJ whole genome shotgun (WGS) entry which is preliminary data.</text>
</comment>
<dbReference type="InterPro" id="IPR044810">
    <property type="entry name" value="WRKY_plant"/>
</dbReference>